<reference evidence="1" key="2">
    <citation type="submission" date="2019-06" db="EMBL/GenBank/DDBJ databases">
        <title>Genomics analysis of Aphanomyces spp. identifies a new class of oomycete effector associated with host adaptation.</title>
        <authorList>
            <person name="Gaulin E."/>
        </authorList>
    </citation>
    <scope>NUCLEOTIDE SEQUENCE</scope>
    <source>
        <strain evidence="1">CBS 578.67</strain>
    </source>
</reference>
<evidence type="ECO:0000313" key="1">
    <source>
        <dbReference type="EMBL" id="KAF0690216.1"/>
    </source>
</evidence>
<evidence type="ECO:0000313" key="3">
    <source>
        <dbReference type="Proteomes" id="UP000332933"/>
    </source>
</evidence>
<evidence type="ECO:0000313" key="2">
    <source>
        <dbReference type="EMBL" id="VFT95143.1"/>
    </source>
</evidence>
<protein>
    <submittedName>
        <fullName evidence="2">Aste57867_18407 protein</fullName>
    </submittedName>
</protein>
<organism evidence="2 3">
    <name type="scientific">Aphanomyces stellatus</name>
    <dbReference type="NCBI Taxonomy" id="120398"/>
    <lineage>
        <taxon>Eukaryota</taxon>
        <taxon>Sar</taxon>
        <taxon>Stramenopiles</taxon>
        <taxon>Oomycota</taxon>
        <taxon>Saprolegniomycetes</taxon>
        <taxon>Saprolegniales</taxon>
        <taxon>Verrucalvaceae</taxon>
        <taxon>Aphanomyces</taxon>
    </lineage>
</organism>
<dbReference type="Proteomes" id="UP000332933">
    <property type="component" value="Unassembled WGS sequence"/>
</dbReference>
<reference evidence="2 3" key="1">
    <citation type="submission" date="2019-03" db="EMBL/GenBank/DDBJ databases">
        <authorList>
            <person name="Gaulin E."/>
            <person name="Dumas B."/>
        </authorList>
    </citation>
    <scope>NUCLEOTIDE SEQUENCE [LARGE SCALE GENOMIC DNA]</scope>
    <source>
        <strain evidence="2">CBS 568.67</strain>
    </source>
</reference>
<gene>
    <name evidence="2" type="primary">Aste57867_18407</name>
    <name evidence="1" type="ORF">As57867_018345</name>
    <name evidence="2" type="ORF">ASTE57867_18407</name>
</gene>
<name>A0A485LDR3_9STRA</name>
<dbReference type="EMBL" id="VJMH01006389">
    <property type="protein sequence ID" value="KAF0690216.1"/>
    <property type="molecule type" value="Genomic_DNA"/>
</dbReference>
<dbReference type="OrthoDB" id="64981at2759"/>
<sequence>MTAFVALVLDVTHQEGEDNLLYASKTNETNASLHHLRGMLAAAAGACRTVFLDCISSASLHPDVQAAYVDQGDLLFVLLHAPSSQLISIPTREYLEQCAQRSFGLLLSACGPPGPKLVHWKSDDLDLLCKPLFRLFDHELSEGVMSALFPRAIPALRLSLSSLFAFHGYLSEPLPNSCCGRAFFHDGQLVHSELDSNQTYILFQWRAFFGSPDSPEASLASRAIFVDRQPFELLFLRHDRWSLCALYTREASVDVASAQDLLVAIHRHVTVDKASSWTTGAADACHVVGFDLVDHSVLEHTAPSMADAANRRAFAQHVQGMRRRFLHAQDLYDRVHATVIEQPMRPLADENDDSLAAPDMGVLPSRLSIFRPDPVVANAISHQVMRVRMDKAVRWVVGARYAAWELYAWLDPARTTMEAVEALFDELVAFGSLTHNDTCDEAAPKAE</sequence>
<dbReference type="AlphaFoldDB" id="A0A485LDR3"/>
<dbReference type="EMBL" id="CAADRA010006410">
    <property type="protein sequence ID" value="VFT95143.1"/>
    <property type="molecule type" value="Genomic_DNA"/>
</dbReference>
<keyword evidence="3" id="KW-1185">Reference proteome</keyword>
<accession>A0A485LDR3</accession>
<proteinExistence type="predicted"/>